<feature type="transmembrane region" description="Helical" evidence="2">
    <location>
        <begin position="134"/>
        <end position="154"/>
    </location>
</feature>
<reference evidence="3 4" key="1">
    <citation type="journal article" date="2016" name="Nat. Commun.">
        <title>Thousands of microbial genomes shed light on interconnected biogeochemical processes in an aquifer system.</title>
        <authorList>
            <person name="Anantharaman K."/>
            <person name="Brown C.T."/>
            <person name="Hug L.A."/>
            <person name="Sharon I."/>
            <person name="Castelle C.J."/>
            <person name="Probst A.J."/>
            <person name="Thomas B.C."/>
            <person name="Singh A."/>
            <person name="Wilkins M.J."/>
            <person name="Karaoz U."/>
            <person name="Brodie E.L."/>
            <person name="Williams K.H."/>
            <person name="Hubbard S.S."/>
            <person name="Banfield J.F."/>
        </authorList>
    </citation>
    <scope>NUCLEOTIDE SEQUENCE [LARGE SCALE GENOMIC DNA]</scope>
</reference>
<dbReference type="AlphaFoldDB" id="A0A1F8F2L0"/>
<evidence type="ECO:0000256" key="1">
    <source>
        <dbReference type="SAM" id="MobiDB-lite"/>
    </source>
</evidence>
<feature type="region of interest" description="Disordered" evidence="1">
    <location>
        <begin position="353"/>
        <end position="377"/>
    </location>
</feature>
<dbReference type="EMBL" id="MGJN01000007">
    <property type="protein sequence ID" value="OGN07365.1"/>
    <property type="molecule type" value="Genomic_DNA"/>
</dbReference>
<keyword evidence="2" id="KW-0812">Transmembrane</keyword>
<keyword evidence="2" id="KW-1133">Transmembrane helix</keyword>
<evidence type="ECO:0000313" key="4">
    <source>
        <dbReference type="Proteomes" id="UP000176834"/>
    </source>
</evidence>
<keyword evidence="2" id="KW-0472">Membrane</keyword>
<feature type="transmembrane region" description="Helical" evidence="2">
    <location>
        <begin position="62"/>
        <end position="79"/>
    </location>
</feature>
<comment type="caution">
    <text evidence="3">The sequence shown here is derived from an EMBL/GenBank/DDBJ whole genome shotgun (WGS) entry which is preliminary data.</text>
</comment>
<dbReference type="Pfam" id="PF18895">
    <property type="entry name" value="T4SS_pilin"/>
    <property type="match status" value="1"/>
</dbReference>
<accession>A0A1F8F2L0</accession>
<dbReference type="Proteomes" id="UP000176834">
    <property type="component" value="Unassembled WGS sequence"/>
</dbReference>
<sequence length="377" mass="41161">MHFDFYISHYTKLVDILIMTSLPKNFIIQVMSNQPKHSFHCILRRSFRWYHNWHNHSLHPDFHWLAFILIALTLTLFVLQANANISDSLEATVILAQQDSDPITGQPAPFQPQTPATVRNPQASQEFGQMVTNFFNYALILVGISVFIMIMWGGILWLTSAANPGNIATAKRKIFNAIIGAVILLSAYVILRTINPELVGSQFNLPGIGAPAPIQIPGQPPTGSIEACSLCSAYPGGRTAGGQAIECVGLYVNTNQPLNDSSQTCPFADVLVAQNLIRLRGLKTNWVISEGFPPTVNHADLCHGNGSCVDIILSPRPSDSLIIDELNSLCAAVRSAGFVTIVNEYSSLASSWPAGPTNCPPPRNTPFATGDHLHIER</sequence>
<feature type="transmembrane region" description="Helical" evidence="2">
    <location>
        <begin position="174"/>
        <end position="191"/>
    </location>
</feature>
<dbReference type="InterPro" id="IPR043993">
    <property type="entry name" value="T4SS_pilin"/>
</dbReference>
<gene>
    <name evidence="3" type="ORF">A3B86_01275</name>
</gene>
<name>A0A1F8F2L0_9BACT</name>
<evidence type="ECO:0000256" key="2">
    <source>
        <dbReference type="SAM" id="Phobius"/>
    </source>
</evidence>
<evidence type="ECO:0000313" key="3">
    <source>
        <dbReference type="EMBL" id="OGN07365.1"/>
    </source>
</evidence>
<protein>
    <submittedName>
        <fullName evidence="3">Uncharacterized protein</fullName>
    </submittedName>
</protein>
<proteinExistence type="predicted"/>
<organism evidence="3 4">
    <name type="scientific">Candidatus Yanofskybacteria bacterium RIFCSPHIGHO2_02_FULL_38_22b</name>
    <dbReference type="NCBI Taxonomy" id="1802673"/>
    <lineage>
        <taxon>Bacteria</taxon>
        <taxon>Candidatus Yanofskyibacteriota</taxon>
    </lineage>
</organism>